<keyword evidence="1" id="KW-0812">Transmembrane</keyword>
<name>A0AAN4Z6L0_9BILA</name>
<organism evidence="2 3">
    <name type="scientific">Pristionchus mayeri</name>
    <dbReference type="NCBI Taxonomy" id="1317129"/>
    <lineage>
        <taxon>Eukaryota</taxon>
        <taxon>Metazoa</taxon>
        <taxon>Ecdysozoa</taxon>
        <taxon>Nematoda</taxon>
        <taxon>Chromadorea</taxon>
        <taxon>Rhabditida</taxon>
        <taxon>Rhabditina</taxon>
        <taxon>Diplogasteromorpha</taxon>
        <taxon>Diplogasteroidea</taxon>
        <taxon>Neodiplogasteridae</taxon>
        <taxon>Pristionchus</taxon>
    </lineage>
</organism>
<dbReference type="Proteomes" id="UP001328107">
    <property type="component" value="Unassembled WGS sequence"/>
</dbReference>
<evidence type="ECO:0000313" key="3">
    <source>
        <dbReference type="Proteomes" id="UP001328107"/>
    </source>
</evidence>
<dbReference type="EMBL" id="BTRK01000002">
    <property type="protein sequence ID" value="GMR35273.1"/>
    <property type="molecule type" value="Genomic_DNA"/>
</dbReference>
<accession>A0AAN4Z6L0</accession>
<evidence type="ECO:0000313" key="2">
    <source>
        <dbReference type="EMBL" id="GMR35273.1"/>
    </source>
</evidence>
<keyword evidence="3" id="KW-1185">Reference proteome</keyword>
<comment type="caution">
    <text evidence="2">The sequence shown here is derived from an EMBL/GenBank/DDBJ whole genome shotgun (WGS) entry which is preliminary data.</text>
</comment>
<dbReference type="AlphaFoldDB" id="A0AAN4Z6L0"/>
<sequence>MMFDPDTLSYLSLFSNETLRSTAENSPPTYTVMEFYSIFAILYVAVRALTVAYGAFKRDNKDDQKSKAHQEEAHALLEVDTQNVENGEMPTSQDSQVRRRLETVLTSVEIGVIDETYSDAQEEETLDLSEFNSDDSETKIDMSRWDSRLLYQFLLLRRLGNIIFANAPIILYGAPHCVL</sequence>
<feature type="transmembrane region" description="Helical" evidence="1">
    <location>
        <begin position="35"/>
        <end position="56"/>
    </location>
</feature>
<evidence type="ECO:0000256" key="1">
    <source>
        <dbReference type="SAM" id="Phobius"/>
    </source>
</evidence>
<keyword evidence="1" id="KW-1133">Transmembrane helix</keyword>
<gene>
    <name evidence="2" type="ORF">PMAYCL1PPCAC_05468</name>
</gene>
<keyword evidence="1" id="KW-0472">Membrane</keyword>
<feature type="transmembrane region" description="Helical" evidence="1">
    <location>
        <begin position="149"/>
        <end position="174"/>
    </location>
</feature>
<protein>
    <submittedName>
        <fullName evidence="2">Uncharacterized protein</fullName>
    </submittedName>
</protein>
<reference evidence="3" key="1">
    <citation type="submission" date="2022-10" db="EMBL/GenBank/DDBJ databases">
        <title>Genome assembly of Pristionchus species.</title>
        <authorList>
            <person name="Yoshida K."/>
            <person name="Sommer R.J."/>
        </authorList>
    </citation>
    <scope>NUCLEOTIDE SEQUENCE [LARGE SCALE GENOMIC DNA]</scope>
    <source>
        <strain evidence="3">RS5460</strain>
    </source>
</reference>
<proteinExistence type="predicted"/>